<dbReference type="GO" id="GO:0016747">
    <property type="term" value="F:acyltransferase activity, transferring groups other than amino-acyl groups"/>
    <property type="evidence" value="ECO:0007669"/>
    <property type="project" value="UniProtKB-ARBA"/>
</dbReference>
<evidence type="ECO:0000256" key="2">
    <source>
        <dbReference type="ARBA" id="ARBA00023315"/>
    </source>
</evidence>
<dbReference type="EMBL" id="JAIWQS010000006">
    <property type="protein sequence ID" value="KAJ8762499.1"/>
    <property type="molecule type" value="Genomic_DNA"/>
</dbReference>
<reference evidence="3 4" key="1">
    <citation type="submission" date="2021-09" db="EMBL/GenBank/DDBJ databases">
        <title>Genomic insights and catalytic innovation underlie evolution of tropane alkaloids biosynthesis.</title>
        <authorList>
            <person name="Wang Y.-J."/>
            <person name="Tian T."/>
            <person name="Huang J.-P."/>
            <person name="Huang S.-X."/>
        </authorList>
    </citation>
    <scope>NUCLEOTIDE SEQUENCE [LARGE SCALE GENOMIC DNA]</scope>
    <source>
        <strain evidence="3">KIB-2018</strain>
        <tissue evidence="3">Leaf</tissue>
    </source>
</reference>
<dbReference type="Gene3D" id="3.30.559.10">
    <property type="entry name" value="Chloramphenicol acetyltransferase-like domain"/>
    <property type="match status" value="2"/>
</dbReference>
<gene>
    <name evidence="3" type="ORF">K2173_007938</name>
</gene>
<organism evidence="3 4">
    <name type="scientific">Erythroxylum novogranatense</name>
    <dbReference type="NCBI Taxonomy" id="1862640"/>
    <lineage>
        <taxon>Eukaryota</taxon>
        <taxon>Viridiplantae</taxon>
        <taxon>Streptophyta</taxon>
        <taxon>Embryophyta</taxon>
        <taxon>Tracheophyta</taxon>
        <taxon>Spermatophyta</taxon>
        <taxon>Magnoliopsida</taxon>
        <taxon>eudicotyledons</taxon>
        <taxon>Gunneridae</taxon>
        <taxon>Pentapetalae</taxon>
        <taxon>rosids</taxon>
        <taxon>fabids</taxon>
        <taxon>Malpighiales</taxon>
        <taxon>Erythroxylaceae</taxon>
        <taxon>Erythroxylum</taxon>
    </lineage>
</organism>
<name>A0AAV8T842_9ROSI</name>
<keyword evidence="4" id="KW-1185">Reference proteome</keyword>
<dbReference type="AlphaFoldDB" id="A0AAV8T842"/>
<dbReference type="Pfam" id="PF02458">
    <property type="entry name" value="Transferase"/>
    <property type="match status" value="1"/>
</dbReference>
<dbReference type="InterPro" id="IPR051504">
    <property type="entry name" value="Plant_metabolite_acyltrans"/>
</dbReference>
<accession>A0AAV8T842</accession>
<comment type="caution">
    <text evidence="3">The sequence shown here is derived from an EMBL/GenBank/DDBJ whole genome shotgun (WGS) entry which is preliminary data.</text>
</comment>
<sequence length="461" mass="51211">MVKVLERHQVYPAPGGVDEMSIPLTFLDLIQLPAGSTKLLLFFELPISTDLFTKYAVPSIKNSLSLALKHTLPLAGNLIYPPNFEMPQIRYVKGDSMPLVFAESEDDFDHLTGNHARNASVFHSFVPELPPVSMASDEPVIPITAIQITLFPNSGICIGLNNIHAVCDGNTFFSCLKLWGSILQSGETAFSSSGSKLLPFYDKTPLKDPRWTELEATFWNQAKQKKCAGPAKSLSANNVIATFIMPQNSIEELKKQVTAQYPTLSHVTAFTVTCGQVWSCMVKANVSCKEEMDKEDEEEHFGFWADLRRRLSPPLPENYFGNCLITCIANAKRSELEKEDGFVFAAKGIGEAFEKKVNDIGRSWEDSKSWMDDMDFALGRKPEVTVGVAASPRFHLKYEGGGIGRLKKIEHIEHISNDGTIYFSLGSSLDKEGDLEIGLSLPILKMEAFAHFYNEGIKLNE</sequence>
<keyword evidence="2" id="KW-0012">Acyltransferase</keyword>
<keyword evidence="1" id="KW-0808">Transferase</keyword>
<evidence type="ECO:0000313" key="3">
    <source>
        <dbReference type="EMBL" id="KAJ8762499.1"/>
    </source>
</evidence>
<evidence type="ECO:0000313" key="4">
    <source>
        <dbReference type="Proteomes" id="UP001159364"/>
    </source>
</evidence>
<evidence type="ECO:0000256" key="1">
    <source>
        <dbReference type="ARBA" id="ARBA00022679"/>
    </source>
</evidence>
<dbReference type="PANTHER" id="PTHR31625">
    <property type="match status" value="1"/>
</dbReference>
<proteinExistence type="predicted"/>
<protein>
    <submittedName>
        <fullName evidence="3">Uncharacterized protein</fullName>
    </submittedName>
</protein>
<dbReference type="InterPro" id="IPR023213">
    <property type="entry name" value="CAT-like_dom_sf"/>
</dbReference>
<dbReference type="Proteomes" id="UP001159364">
    <property type="component" value="Linkage Group LG06"/>
</dbReference>